<feature type="compositionally biased region" description="Basic and acidic residues" evidence="1">
    <location>
        <begin position="96"/>
        <end position="107"/>
    </location>
</feature>
<evidence type="ECO:0000256" key="1">
    <source>
        <dbReference type="SAM" id="MobiDB-lite"/>
    </source>
</evidence>
<comment type="caution">
    <text evidence="3">The sequence shown here is derived from an EMBL/GenBank/DDBJ whole genome shotgun (WGS) entry which is preliminary data.</text>
</comment>
<sequence>MHCPTISLLLLLTTSTVTTAKLTFNFDGLWAPGLFTHAPPPKTTLVQQTYRPLLRTVHTTLSPTATPSIVDSVSIASGPAPTSILWDHGAPPTVRHPLERRTASQGR</sequence>
<reference evidence="3 4" key="1">
    <citation type="submission" date="2017-03" db="EMBL/GenBank/DDBJ databases">
        <title>Genomes of endolithic fungi from Antarctica.</title>
        <authorList>
            <person name="Coleine C."/>
            <person name="Masonjones S."/>
            <person name="Stajich J.E."/>
        </authorList>
    </citation>
    <scope>NUCLEOTIDE SEQUENCE [LARGE SCALE GENOMIC DNA]</scope>
    <source>
        <strain evidence="3 4">CCFEE 5187</strain>
    </source>
</reference>
<feature type="signal peptide" evidence="2">
    <location>
        <begin position="1"/>
        <end position="20"/>
    </location>
</feature>
<feature type="region of interest" description="Disordered" evidence="1">
    <location>
        <begin position="86"/>
        <end position="107"/>
    </location>
</feature>
<protein>
    <recommendedName>
        <fullName evidence="5">Secreted protein</fullName>
    </recommendedName>
</protein>
<dbReference type="Proteomes" id="UP000308768">
    <property type="component" value="Unassembled WGS sequence"/>
</dbReference>
<evidence type="ECO:0000256" key="2">
    <source>
        <dbReference type="SAM" id="SignalP"/>
    </source>
</evidence>
<proteinExistence type="predicted"/>
<evidence type="ECO:0000313" key="4">
    <source>
        <dbReference type="Proteomes" id="UP000308768"/>
    </source>
</evidence>
<gene>
    <name evidence="3" type="ORF">B0A49_07708</name>
</gene>
<keyword evidence="2" id="KW-0732">Signal</keyword>
<evidence type="ECO:0000313" key="3">
    <source>
        <dbReference type="EMBL" id="TKA66805.1"/>
    </source>
</evidence>
<organism evidence="3 4">
    <name type="scientific">Cryomyces minteri</name>
    <dbReference type="NCBI Taxonomy" id="331657"/>
    <lineage>
        <taxon>Eukaryota</taxon>
        <taxon>Fungi</taxon>
        <taxon>Dikarya</taxon>
        <taxon>Ascomycota</taxon>
        <taxon>Pezizomycotina</taxon>
        <taxon>Dothideomycetes</taxon>
        <taxon>Dothideomycetes incertae sedis</taxon>
        <taxon>Cryomyces</taxon>
    </lineage>
</organism>
<dbReference type="EMBL" id="NAJN01000980">
    <property type="protein sequence ID" value="TKA66805.1"/>
    <property type="molecule type" value="Genomic_DNA"/>
</dbReference>
<evidence type="ECO:0008006" key="5">
    <source>
        <dbReference type="Google" id="ProtNLM"/>
    </source>
</evidence>
<accession>A0A4U0WY61</accession>
<keyword evidence="4" id="KW-1185">Reference proteome</keyword>
<feature type="chain" id="PRO_5020921948" description="Secreted protein" evidence="2">
    <location>
        <begin position="21"/>
        <end position="107"/>
    </location>
</feature>
<name>A0A4U0WY61_9PEZI</name>
<dbReference type="AlphaFoldDB" id="A0A4U0WY61"/>